<organism evidence="20 21">
    <name type="scientific">Zygosaccharomyces bailii (strain CLIB 213 / ATCC 58445 / CBS 680 / BCRC 21525 / NBRC 1098 / NCYC 1416 / NRRL Y-2227)</name>
    <dbReference type="NCBI Taxonomy" id="1333698"/>
    <lineage>
        <taxon>Eukaryota</taxon>
        <taxon>Fungi</taxon>
        <taxon>Dikarya</taxon>
        <taxon>Ascomycota</taxon>
        <taxon>Saccharomycotina</taxon>
        <taxon>Saccharomycetes</taxon>
        <taxon>Saccharomycetales</taxon>
        <taxon>Saccharomycetaceae</taxon>
        <taxon>Zygosaccharomyces</taxon>
    </lineage>
</organism>
<comment type="similarity">
    <text evidence="4">Belongs to the DASH complex DAD2 family.</text>
</comment>
<dbReference type="GO" id="GO:1990023">
    <property type="term" value="C:mitotic spindle midzone"/>
    <property type="evidence" value="ECO:0007669"/>
    <property type="project" value="TreeGrafter"/>
</dbReference>
<evidence type="ECO:0000313" key="21">
    <source>
        <dbReference type="Proteomes" id="UP000019375"/>
    </source>
</evidence>
<evidence type="ECO:0000256" key="13">
    <source>
        <dbReference type="ARBA" id="ARBA00023212"/>
    </source>
</evidence>
<reference evidence="21" key="1">
    <citation type="journal article" date="2013" name="Genome Announc.">
        <title>Genome sequence of the food spoilage yeast Zygosaccharomyces bailii CLIB 213(T).</title>
        <authorList>
            <person name="Galeote V."/>
            <person name="Bigey F."/>
            <person name="Devillers H."/>
            <person name="Neuveglise C."/>
            <person name="Dequin S."/>
        </authorList>
    </citation>
    <scope>NUCLEOTIDE SEQUENCE [LARGE SCALE GENOMIC DNA]</scope>
    <source>
        <strain evidence="21">CLIB 213 / ATCC 58445 / CBS 680 / CCRC 21525 / NBRC 1098 / NCYC 1416 / NRRL Y-2227</strain>
    </source>
</reference>
<evidence type="ECO:0000256" key="8">
    <source>
        <dbReference type="ARBA" id="ARBA00022618"/>
    </source>
</evidence>
<keyword evidence="6" id="KW-0158">Chromosome</keyword>
<evidence type="ECO:0000256" key="16">
    <source>
        <dbReference type="ARBA" id="ARBA00023328"/>
    </source>
</evidence>
<protein>
    <recommendedName>
        <fullName evidence="5">DASH complex subunit DAD2</fullName>
    </recommendedName>
    <alternativeName>
        <fullName evidence="17">Outer kinetochore protein DAD2</fullName>
    </alternativeName>
</protein>
<keyword evidence="16" id="KW-0137">Centromere</keyword>
<sequence>MAVLHMEEQLEAKKKELEALKKITALTDEMKVQLEELSGQIRQMNSNAASVSQVLENWNSITRSISLAGLSLLQYAEGDYEVGVWKSESKNKDEEPVDGHGPLPETLVRIRMNEKN</sequence>
<evidence type="ECO:0000256" key="7">
    <source>
        <dbReference type="ARBA" id="ARBA00022490"/>
    </source>
</evidence>
<dbReference type="GO" id="GO:0008608">
    <property type="term" value="P:attachment of spindle microtubules to kinetochore"/>
    <property type="evidence" value="ECO:0007669"/>
    <property type="project" value="TreeGrafter"/>
</dbReference>
<dbReference type="GO" id="GO:0044732">
    <property type="term" value="C:mitotic spindle pole body"/>
    <property type="evidence" value="ECO:0007669"/>
    <property type="project" value="TreeGrafter"/>
</dbReference>
<dbReference type="AlphaFoldDB" id="A0A8J2T3D9"/>
<dbReference type="Pfam" id="PF08654">
    <property type="entry name" value="DASH_Dad2"/>
    <property type="match status" value="1"/>
</dbReference>
<evidence type="ECO:0000256" key="6">
    <source>
        <dbReference type="ARBA" id="ARBA00022454"/>
    </source>
</evidence>
<evidence type="ECO:0000313" key="20">
    <source>
        <dbReference type="EMBL" id="CDF87197.1"/>
    </source>
</evidence>
<keyword evidence="7" id="KW-0963">Cytoplasm</keyword>
<keyword evidence="18" id="KW-0175">Coiled coil</keyword>
<keyword evidence="21" id="KW-1185">Reference proteome</keyword>
<evidence type="ECO:0000256" key="12">
    <source>
        <dbReference type="ARBA" id="ARBA00022838"/>
    </source>
</evidence>
<dbReference type="Proteomes" id="UP000019375">
    <property type="component" value="Unassembled WGS sequence"/>
</dbReference>
<accession>A0A8J2T3D9</accession>
<evidence type="ECO:0000256" key="18">
    <source>
        <dbReference type="SAM" id="Coils"/>
    </source>
</evidence>
<keyword evidence="13" id="KW-0206">Cytoskeleton</keyword>
<dbReference type="GO" id="GO:0005874">
    <property type="term" value="C:microtubule"/>
    <property type="evidence" value="ECO:0007669"/>
    <property type="project" value="UniProtKB-KW"/>
</dbReference>
<dbReference type="GO" id="GO:0000278">
    <property type="term" value="P:mitotic cell cycle"/>
    <property type="evidence" value="ECO:0007669"/>
    <property type="project" value="InterPro"/>
</dbReference>
<keyword evidence="8" id="KW-0132">Cell division</keyword>
<dbReference type="GO" id="GO:0051301">
    <property type="term" value="P:cell division"/>
    <property type="evidence" value="ECO:0007669"/>
    <property type="project" value="UniProtKB-KW"/>
</dbReference>
<evidence type="ECO:0000256" key="17">
    <source>
        <dbReference type="ARBA" id="ARBA00030568"/>
    </source>
</evidence>
<keyword evidence="11" id="KW-0159">Chromosome partition</keyword>
<feature type="region of interest" description="Disordered" evidence="19">
    <location>
        <begin position="87"/>
        <end position="116"/>
    </location>
</feature>
<dbReference type="PANTHER" id="PTHR28036">
    <property type="entry name" value="DASH COMPLEX SUBUNIT DAD2"/>
    <property type="match status" value="1"/>
</dbReference>
<evidence type="ECO:0000256" key="14">
    <source>
        <dbReference type="ARBA" id="ARBA00023242"/>
    </source>
</evidence>
<evidence type="ECO:0000256" key="11">
    <source>
        <dbReference type="ARBA" id="ARBA00022829"/>
    </source>
</evidence>
<evidence type="ECO:0000256" key="4">
    <source>
        <dbReference type="ARBA" id="ARBA00005501"/>
    </source>
</evidence>
<keyword evidence="12" id="KW-0995">Kinetochore</keyword>
<feature type="compositionally biased region" description="Basic and acidic residues" evidence="19">
    <location>
        <begin position="87"/>
        <end position="98"/>
    </location>
</feature>
<keyword evidence="15" id="KW-0131">Cell cycle</keyword>
<evidence type="ECO:0000256" key="3">
    <source>
        <dbReference type="ARBA" id="ARBA00004629"/>
    </source>
</evidence>
<dbReference type="OrthoDB" id="3230169at2759"/>
<evidence type="ECO:0000256" key="19">
    <source>
        <dbReference type="SAM" id="MobiDB-lite"/>
    </source>
</evidence>
<feature type="coiled-coil region" evidence="18">
    <location>
        <begin position="3"/>
        <end position="47"/>
    </location>
</feature>
<gene>
    <name evidence="20" type="ORF">BN860_00980g</name>
</gene>
<name>A0A8J2T3D9_ZYGB2</name>
<evidence type="ECO:0000256" key="1">
    <source>
        <dbReference type="ARBA" id="ARBA00004123"/>
    </source>
</evidence>
<keyword evidence="9" id="KW-0493">Microtubule</keyword>
<evidence type="ECO:0000256" key="2">
    <source>
        <dbReference type="ARBA" id="ARBA00004186"/>
    </source>
</evidence>
<proteinExistence type="inferred from homology"/>
<evidence type="ECO:0000256" key="10">
    <source>
        <dbReference type="ARBA" id="ARBA00022776"/>
    </source>
</evidence>
<keyword evidence="14" id="KW-0539">Nucleus</keyword>
<dbReference type="GO" id="GO:0042729">
    <property type="term" value="C:DASH complex"/>
    <property type="evidence" value="ECO:0007669"/>
    <property type="project" value="InterPro"/>
</dbReference>
<dbReference type="EMBL" id="HG316454">
    <property type="protein sequence ID" value="CDF87197.1"/>
    <property type="molecule type" value="Genomic_DNA"/>
</dbReference>
<dbReference type="InterPro" id="IPR013963">
    <property type="entry name" value="DASH_Dad2"/>
</dbReference>
<dbReference type="PANTHER" id="PTHR28036:SF1">
    <property type="entry name" value="DASH COMPLEX SUBUNIT DAD2"/>
    <property type="match status" value="1"/>
</dbReference>
<evidence type="ECO:0000256" key="5">
    <source>
        <dbReference type="ARBA" id="ARBA00020260"/>
    </source>
</evidence>
<keyword evidence="10" id="KW-0498">Mitosis</keyword>
<evidence type="ECO:0000256" key="15">
    <source>
        <dbReference type="ARBA" id="ARBA00023306"/>
    </source>
</evidence>
<comment type="subcellular location">
    <subcellularLocation>
        <location evidence="3">Chromosome</location>
        <location evidence="3">Centromere</location>
        <location evidence="3">Kinetochore</location>
    </subcellularLocation>
    <subcellularLocation>
        <location evidence="2">Cytoplasm</location>
        <location evidence="2">Cytoskeleton</location>
        <location evidence="2">Spindle</location>
    </subcellularLocation>
    <subcellularLocation>
        <location evidence="1">Nucleus</location>
    </subcellularLocation>
</comment>
<evidence type="ECO:0000256" key="9">
    <source>
        <dbReference type="ARBA" id="ARBA00022701"/>
    </source>
</evidence>